<protein>
    <recommendedName>
        <fullName evidence="4">TonB C-terminal domain-containing protein</fullName>
    </recommendedName>
</protein>
<gene>
    <name evidence="2" type="ORF">P8609_02925</name>
</gene>
<organism evidence="2 3">
    <name type="scientific">Lysobacter arvi</name>
    <dbReference type="NCBI Taxonomy" id="3038776"/>
    <lineage>
        <taxon>Bacteria</taxon>
        <taxon>Pseudomonadati</taxon>
        <taxon>Pseudomonadota</taxon>
        <taxon>Gammaproteobacteria</taxon>
        <taxon>Lysobacterales</taxon>
        <taxon>Lysobacteraceae</taxon>
        <taxon>Lysobacter</taxon>
    </lineage>
</organism>
<evidence type="ECO:0000313" key="2">
    <source>
        <dbReference type="EMBL" id="MDR0181923.1"/>
    </source>
</evidence>
<feature type="chain" id="PRO_5046785079" description="TonB C-terminal domain-containing protein" evidence="1">
    <location>
        <begin position="24"/>
        <end position="179"/>
    </location>
</feature>
<proteinExistence type="predicted"/>
<keyword evidence="1" id="KW-0732">Signal</keyword>
<name>A0ABU1C9Q4_9GAMM</name>
<sequence length="179" mass="18945">MTKWTTMGLAASLACGHGAACHAQAVAATSAPTPAAGATTQDNRLVLAENESFLMPLDDMKNAHPSYPEHLLARNLPPRTVCLRVGIDEKGAVTVVARAPVSEMCPAGAEPEFLAASESVARTWTFDPALRCVFRNAKDKERAVASCDGGKGIPQAITLVYRFRFEQSNGTPKVHVIGG</sequence>
<dbReference type="EMBL" id="JARUHG010000001">
    <property type="protein sequence ID" value="MDR0181923.1"/>
    <property type="molecule type" value="Genomic_DNA"/>
</dbReference>
<evidence type="ECO:0008006" key="4">
    <source>
        <dbReference type="Google" id="ProtNLM"/>
    </source>
</evidence>
<dbReference type="PROSITE" id="PS51257">
    <property type="entry name" value="PROKAR_LIPOPROTEIN"/>
    <property type="match status" value="1"/>
</dbReference>
<keyword evidence="3" id="KW-1185">Reference proteome</keyword>
<dbReference type="RefSeq" id="WP_309261091.1">
    <property type="nucleotide sequence ID" value="NZ_JARUHG010000001.1"/>
</dbReference>
<feature type="signal peptide" evidence="1">
    <location>
        <begin position="1"/>
        <end position="23"/>
    </location>
</feature>
<dbReference type="Proteomes" id="UP001233535">
    <property type="component" value="Unassembled WGS sequence"/>
</dbReference>
<accession>A0ABU1C9Q4</accession>
<comment type="caution">
    <text evidence="2">The sequence shown here is derived from an EMBL/GenBank/DDBJ whole genome shotgun (WGS) entry which is preliminary data.</text>
</comment>
<evidence type="ECO:0000256" key="1">
    <source>
        <dbReference type="SAM" id="SignalP"/>
    </source>
</evidence>
<evidence type="ECO:0000313" key="3">
    <source>
        <dbReference type="Proteomes" id="UP001233535"/>
    </source>
</evidence>
<reference evidence="2 3" key="1">
    <citation type="submission" date="2023-04" db="EMBL/GenBank/DDBJ databases">
        <title>Lysobacter sp. strain UC isolated from soil sample.</title>
        <authorList>
            <person name="Choksket S."/>
            <person name="Harshvardhan F."/>
            <person name="Rana R."/>
            <person name="Patil P.B."/>
            <person name="Korpole S."/>
        </authorList>
    </citation>
    <scope>NUCLEOTIDE SEQUENCE [LARGE SCALE GENOMIC DNA]</scope>
    <source>
        <strain evidence="2 3">UC</strain>
    </source>
</reference>